<feature type="compositionally biased region" description="Gly residues" evidence="1">
    <location>
        <begin position="86"/>
        <end position="103"/>
    </location>
</feature>
<proteinExistence type="predicted"/>
<accession>A0A833RPV5</accession>
<protein>
    <submittedName>
        <fullName evidence="2">Uncharacterized protein</fullName>
    </submittedName>
</protein>
<name>A0A833RPV5_PHYIN</name>
<evidence type="ECO:0000256" key="1">
    <source>
        <dbReference type="SAM" id="MobiDB-lite"/>
    </source>
</evidence>
<feature type="compositionally biased region" description="Gly residues" evidence="1">
    <location>
        <begin position="142"/>
        <end position="153"/>
    </location>
</feature>
<evidence type="ECO:0000313" key="2">
    <source>
        <dbReference type="EMBL" id="KAF4030057.1"/>
    </source>
</evidence>
<sequence>MTLGTERNKRAQRRAASQERAASAARETAKEKRQPGAPTAVDTGGGAVVTLETDEIRPNTGRTPMNLSLGGFPFDGEGRSASVVSGTGGSPGAGWRGTGGGSRKAGRGGDDAPRDGEDGVVANADENQDVDVDVTVDLTGAGNDGGRDGGGPGRAPPVAPVTLTARGQSPRERETIHDR</sequence>
<dbReference type="EMBL" id="WSZM01000718">
    <property type="protein sequence ID" value="KAF4030057.1"/>
    <property type="molecule type" value="Genomic_DNA"/>
</dbReference>
<feature type="compositionally biased region" description="Basic and acidic residues" evidence="1">
    <location>
        <begin position="169"/>
        <end position="179"/>
    </location>
</feature>
<feature type="region of interest" description="Disordered" evidence="1">
    <location>
        <begin position="1"/>
        <end position="179"/>
    </location>
</feature>
<feature type="compositionally biased region" description="Basic and acidic residues" evidence="1">
    <location>
        <begin position="107"/>
        <end position="117"/>
    </location>
</feature>
<keyword evidence="3" id="KW-1185">Reference proteome</keyword>
<organism evidence="2 3">
    <name type="scientific">Phytophthora infestans</name>
    <name type="common">Potato late blight agent</name>
    <name type="synonym">Botrytis infestans</name>
    <dbReference type="NCBI Taxonomy" id="4787"/>
    <lineage>
        <taxon>Eukaryota</taxon>
        <taxon>Sar</taxon>
        <taxon>Stramenopiles</taxon>
        <taxon>Oomycota</taxon>
        <taxon>Peronosporomycetes</taxon>
        <taxon>Peronosporales</taxon>
        <taxon>Peronosporaceae</taxon>
        <taxon>Phytophthora</taxon>
    </lineage>
</organism>
<dbReference type="AlphaFoldDB" id="A0A833RPV5"/>
<dbReference type="Proteomes" id="UP000602510">
    <property type="component" value="Unassembled WGS sequence"/>
</dbReference>
<evidence type="ECO:0000313" key="3">
    <source>
        <dbReference type="Proteomes" id="UP000602510"/>
    </source>
</evidence>
<comment type="caution">
    <text evidence="2">The sequence shown here is derived from an EMBL/GenBank/DDBJ whole genome shotgun (WGS) entry which is preliminary data.</text>
</comment>
<gene>
    <name evidence="2" type="ORF">GN244_ATG18182</name>
</gene>
<reference evidence="2" key="1">
    <citation type="submission" date="2020-04" db="EMBL/GenBank/DDBJ databases">
        <title>Hybrid Assembly of Korean Phytophthora infestans isolates.</title>
        <authorList>
            <person name="Prokchorchik M."/>
            <person name="Lee Y."/>
            <person name="Seo J."/>
            <person name="Cho J.-H."/>
            <person name="Park Y.-E."/>
            <person name="Jang D.-C."/>
            <person name="Im J.-S."/>
            <person name="Choi J.-G."/>
            <person name="Park H.-J."/>
            <person name="Lee G.-B."/>
            <person name="Lee Y.-G."/>
            <person name="Hong S.-Y."/>
            <person name="Cho K."/>
            <person name="Sohn K.H."/>
        </authorList>
    </citation>
    <scope>NUCLEOTIDE SEQUENCE</scope>
    <source>
        <strain evidence="2">KR_1_A1</strain>
    </source>
</reference>
<feature type="compositionally biased region" description="Low complexity" evidence="1">
    <location>
        <begin position="14"/>
        <end position="26"/>
    </location>
</feature>